<dbReference type="SMART" id="SM00829">
    <property type="entry name" value="PKS_ER"/>
    <property type="match status" value="1"/>
</dbReference>
<dbReference type="InterPro" id="IPR020843">
    <property type="entry name" value="ER"/>
</dbReference>
<dbReference type="InterPro" id="IPR002364">
    <property type="entry name" value="Quin_OxRdtase/zeta-crystal_CS"/>
</dbReference>
<dbReference type="Pfam" id="PF13602">
    <property type="entry name" value="ADH_zinc_N_2"/>
    <property type="match status" value="1"/>
</dbReference>
<organism evidence="2 3">
    <name type="scientific">Nocardia mexicana</name>
    <dbReference type="NCBI Taxonomy" id="279262"/>
    <lineage>
        <taxon>Bacteria</taxon>
        <taxon>Bacillati</taxon>
        <taxon>Actinomycetota</taxon>
        <taxon>Actinomycetes</taxon>
        <taxon>Mycobacteriales</taxon>
        <taxon>Nocardiaceae</taxon>
        <taxon>Nocardia</taxon>
    </lineage>
</organism>
<evidence type="ECO:0000313" key="3">
    <source>
        <dbReference type="Proteomes" id="UP000255355"/>
    </source>
</evidence>
<dbReference type="AlphaFoldDB" id="A0A370H279"/>
<reference evidence="2 3" key="1">
    <citation type="submission" date="2018-07" db="EMBL/GenBank/DDBJ databases">
        <title>Genomic Encyclopedia of Type Strains, Phase IV (KMG-IV): sequencing the most valuable type-strain genomes for metagenomic binning, comparative biology and taxonomic classification.</title>
        <authorList>
            <person name="Goeker M."/>
        </authorList>
    </citation>
    <scope>NUCLEOTIDE SEQUENCE [LARGE SCALE GENOMIC DNA]</scope>
    <source>
        <strain evidence="2 3">DSM 44952</strain>
    </source>
</reference>
<dbReference type="Pfam" id="PF08240">
    <property type="entry name" value="ADH_N"/>
    <property type="match status" value="1"/>
</dbReference>
<dbReference type="InterPro" id="IPR036291">
    <property type="entry name" value="NAD(P)-bd_dom_sf"/>
</dbReference>
<proteinExistence type="predicted"/>
<dbReference type="InterPro" id="IPR052733">
    <property type="entry name" value="Chloroplast_QOR"/>
</dbReference>
<dbReference type="SUPFAM" id="SSF51735">
    <property type="entry name" value="NAD(P)-binding Rossmann-fold domains"/>
    <property type="match status" value="1"/>
</dbReference>
<sequence length="317" mass="33090">MRAVVYDRYGGPEVLSIAEVPVPSPGPKQVLVEVHATSINLSDWETLRGTPLYSRIGGIWAPRRPVLGSDIAGRVEAVGSEVTMFAPGDEVYGDNLMLKGGFAEHAVVPESALAHKPASLSFAEASTLPQAGAIALQGTAGIEAGMSVLINGAGGGSGAFAIQLAKKAGAHVTGVDNATKLAFMSKLGADKVIDYRAEDFTGTGPYDWVLDLVADRSVFAYRRSIARSGRYRCVGGTTRALLRMTTVGVVAGMMTGRRLGVLAVKEGPAHFTPLAESCVAGRIGIHIDRTFPLDETANALAHVGAGRALGKVVVQIR</sequence>
<dbReference type="InterPro" id="IPR011032">
    <property type="entry name" value="GroES-like_sf"/>
</dbReference>
<dbReference type="PANTHER" id="PTHR44013">
    <property type="entry name" value="ZINC-TYPE ALCOHOL DEHYDROGENASE-LIKE PROTEIN C16A3.02C"/>
    <property type="match status" value="1"/>
</dbReference>
<dbReference type="RefSeq" id="WP_068033135.1">
    <property type="nucleotide sequence ID" value="NZ_QQAZ01000008.1"/>
</dbReference>
<dbReference type="EMBL" id="QQAZ01000008">
    <property type="protein sequence ID" value="RDI48173.1"/>
    <property type="molecule type" value="Genomic_DNA"/>
</dbReference>
<dbReference type="PROSITE" id="PS01162">
    <property type="entry name" value="QOR_ZETA_CRYSTAL"/>
    <property type="match status" value="1"/>
</dbReference>
<comment type="caution">
    <text evidence="2">The sequence shown here is derived from an EMBL/GenBank/DDBJ whole genome shotgun (WGS) entry which is preliminary data.</text>
</comment>
<dbReference type="CDD" id="cd08267">
    <property type="entry name" value="MDR1"/>
    <property type="match status" value="1"/>
</dbReference>
<dbReference type="STRING" id="1210089.GCA_001613165_08232"/>
<dbReference type="InterPro" id="IPR013154">
    <property type="entry name" value="ADH-like_N"/>
</dbReference>
<dbReference type="Gene3D" id="3.40.50.720">
    <property type="entry name" value="NAD(P)-binding Rossmann-like Domain"/>
    <property type="match status" value="1"/>
</dbReference>
<name>A0A370H279_9NOCA</name>
<protein>
    <submittedName>
        <fullName evidence="2">NADPH:quinone reductase-like Zn-dependent oxidoreductase</fullName>
    </submittedName>
</protein>
<gene>
    <name evidence="2" type="ORF">DFR68_1081</name>
</gene>
<keyword evidence="3" id="KW-1185">Reference proteome</keyword>
<feature type="domain" description="Enoyl reductase (ER)" evidence="1">
    <location>
        <begin position="10"/>
        <end position="314"/>
    </location>
</feature>
<dbReference type="PANTHER" id="PTHR44013:SF1">
    <property type="entry name" value="ZINC-TYPE ALCOHOL DEHYDROGENASE-LIKE PROTEIN C16A3.02C"/>
    <property type="match status" value="1"/>
</dbReference>
<dbReference type="GO" id="GO:0008270">
    <property type="term" value="F:zinc ion binding"/>
    <property type="evidence" value="ECO:0007669"/>
    <property type="project" value="InterPro"/>
</dbReference>
<dbReference type="Proteomes" id="UP000255355">
    <property type="component" value="Unassembled WGS sequence"/>
</dbReference>
<dbReference type="GO" id="GO:0016491">
    <property type="term" value="F:oxidoreductase activity"/>
    <property type="evidence" value="ECO:0007669"/>
    <property type="project" value="InterPro"/>
</dbReference>
<dbReference type="OrthoDB" id="3613651at2"/>
<dbReference type="Gene3D" id="3.90.180.10">
    <property type="entry name" value="Medium-chain alcohol dehydrogenases, catalytic domain"/>
    <property type="match status" value="1"/>
</dbReference>
<evidence type="ECO:0000313" key="2">
    <source>
        <dbReference type="EMBL" id="RDI48173.1"/>
    </source>
</evidence>
<dbReference type="SUPFAM" id="SSF50129">
    <property type="entry name" value="GroES-like"/>
    <property type="match status" value="1"/>
</dbReference>
<evidence type="ECO:0000259" key="1">
    <source>
        <dbReference type="SMART" id="SM00829"/>
    </source>
</evidence>
<accession>A0A370H279</accession>